<gene>
    <name evidence="2" type="ORF">IAD31_00705</name>
</gene>
<dbReference type="InterPro" id="IPR042047">
    <property type="entry name" value="SleB_dom1"/>
</dbReference>
<dbReference type="InterPro" id="IPR011105">
    <property type="entry name" value="Cell_wall_hydrolase_SleB"/>
</dbReference>
<dbReference type="Proteomes" id="UP000886879">
    <property type="component" value="Unassembled WGS sequence"/>
</dbReference>
<comment type="caution">
    <text evidence="2">The sequence shown here is derived from an EMBL/GenBank/DDBJ whole genome shotgun (WGS) entry which is preliminary data.</text>
</comment>
<evidence type="ECO:0000313" key="3">
    <source>
        <dbReference type="Proteomes" id="UP000886879"/>
    </source>
</evidence>
<name>A0A9D1CFL2_9FIRM</name>
<sequence>MACTLIQPSKAVQPQVSEPAVVEQLGSADELMAVVSAEAMVARQAAENIQHPQGIGLYLDSVALLNVGREMIGGECYVTVKSFLAAAQPQAVVEQVDGGVSVSATDPATQETLQMSVYDGACYVVANDRYLYLDQGVVNLNGDLAIPVDTMAEILNLKLVRDDATGYIRLYTQEGQGYITPGSAYYNSNDLYWLSHIIYSESGNQPMAGKIAVGNVVMNRVASYKFPNTVEGVIFQKNQFSPASSGSIHRDPNWESVVAAKLVLDGAVVLDNALFFNRAGLDCYASRNRAYVATIGGHSFYA</sequence>
<dbReference type="Pfam" id="PF07486">
    <property type="entry name" value="Hydrolase_2"/>
    <property type="match status" value="1"/>
</dbReference>
<dbReference type="GO" id="GO:0016787">
    <property type="term" value="F:hydrolase activity"/>
    <property type="evidence" value="ECO:0007669"/>
    <property type="project" value="UniProtKB-KW"/>
</dbReference>
<evidence type="ECO:0000313" key="2">
    <source>
        <dbReference type="EMBL" id="HIQ60111.1"/>
    </source>
</evidence>
<proteinExistence type="predicted"/>
<dbReference type="AlphaFoldDB" id="A0A9D1CFL2"/>
<evidence type="ECO:0000259" key="1">
    <source>
        <dbReference type="Pfam" id="PF07486"/>
    </source>
</evidence>
<reference evidence="2" key="2">
    <citation type="journal article" date="2021" name="PeerJ">
        <title>Extensive microbial diversity within the chicken gut microbiome revealed by metagenomics and culture.</title>
        <authorList>
            <person name="Gilroy R."/>
            <person name="Ravi A."/>
            <person name="Getino M."/>
            <person name="Pursley I."/>
            <person name="Horton D.L."/>
            <person name="Alikhan N.F."/>
            <person name="Baker D."/>
            <person name="Gharbi K."/>
            <person name="Hall N."/>
            <person name="Watson M."/>
            <person name="Adriaenssens E.M."/>
            <person name="Foster-Nyarko E."/>
            <person name="Jarju S."/>
            <person name="Secka A."/>
            <person name="Antonio M."/>
            <person name="Oren A."/>
            <person name="Chaudhuri R.R."/>
            <person name="La Ragione R."/>
            <person name="Hildebrand F."/>
            <person name="Pallen M.J."/>
        </authorList>
    </citation>
    <scope>NUCLEOTIDE SEQUENCE</scope>
    <source>
        <strain evidence="2">ChiGjej2B2-12916</strain>
    </source>
</reference>
<feature type="domain" description="Cell wall hydrolase SleB" evidence="1">
    <location>
        <begin position="205"/>
        <end position="301"/>
    </location>
</feature>
<protein>
    <submittedName>
        <fullName evidence="2">Cell wall hydrolase</fullName>
    </submittedName>
</protein>
<accession>A0A9D1CFL2</accession>
<reference evidence="2" key="1">
    <citation type="submission" date="2020-10" db="EMBL/GenBank/DDBJ databases">
        <authorList>
            <person name="Gilroy R."/>
        </authorList>
    </citation>
    <scope>NUCLEOTIDE SEQUENCE</scope>
    <source>
        <strain evidence="2">ChiGjej2B2-12916</strain>
    </source>
</reference>
<keyword evidence="2" id="KW-0378">Hydrolase</keyword>
<organism evidence="2 3">
    <name type="scientific">Candidatus Enterenecus faecium</name>
    <dbReference type="NCBI Taxonomy" id="2840780"/>
    <lineage>
        <taxon>Bacteria</taxon>
        <taxon>Bacillati</taxon>
        <taxon>Bacillota</taxon>
        <taxon>Clostridia</taxon>
        <taxon>Eubacteriales</taxon>
        <taxon>Candidatus Enterenecus</taxon>
    </lineage>
</organism>
<dbReference type="EMBL" id="DVFO01000004">
    <property type="protein sequence ID" value="HIQ60111.1"/>
    <property type="molecule type" value="Genomic_DNA"/>
</dbReference>
<dbReference type="Gene3D" id="1.10.10.2520">
    <property type="entry name" value="Cell wall hydrolase SleB, domain 1"/>
    <property type="match status" value="1"/>
</dbReference>